<dbReference type="AlphaFoldDB" id="A0A4V3C2Q4"/>
<dbReference type="RefSeq" id="WP_243732384.1">
    <property type="nucleotide sequence ID" value="NZ_SNWM01000007.1"/>
</dbReference>
<evidence type="ECO:0000313" key="1">
    <source>
        <dbReference type="EMBL" id="TDO19279.1"/>
    </source>
</evidence>
<comment type="caution">
    <text evidence="1">The sequence shown here is derived from an EMBL/GenBank/DDBJ whole genome shotgun (WGS) entry which is preliminary data.</text>
</comment>
<protein>
    <recommendedName>
        <fullName evidence="3">Tetratricopeptide repeat protein</fullName>
    </recommendedName>
</protein>
<dbReference type="InterPro" id="IPR011990">
    <property type="entry name" value="TPR-like_helical_dom_sf"/>
</dbReference>
<evidence type="ECO:0000313" key="2">
    <source>
        <dbReference type="Proteomes" id="UP000295499"/>
    </source>
</evidence>
<proteinExistence type="predicted"/>
<dbReference type="EMBL" id="SNWM01000007">
    <property type="protein sequence ID" value="TDO19279.1"/>
    <property type="molecule type" value="Genomic_DNA"/>
</dbReference>
<gene>
    <name evidence="1" type="ORF">CLV32_4518</name>
</gene>
<accession>A0A4V3C2Q4</accession>
<dbReference type="Proteomes" id="UP000295499">
    <property type="component" value="Unassembled WGS sequence"/>
</dbReference>
<organism evidence="1 2">
    <name type="scientific">Pedobacter duraquae</name>
    <dbReference type="NCBI Taxonomy" id="425511"/>
    <lineage>
        <taxon>Bacteria</taxon>
        <taxon>Pseudomonadati</taxon>
        <taxon>Bacteroidota</taxon>
        <taxon>Sphingobacteriia</taxon>
        <taxon>Sphingobacteriales</taxon>
        <taxon>Sphingobacteriaceae</taxon>
        <taxon>Pedobacter</taxon>
    </lineage>
</organism>
<dbReference type="SUPFAM" id="SSF48452">
    <property type="entry name" value="TPR-like"/>
    <property type="match status" value="1"/>
</dbReference>
<reference evidence="1 2" key="1">
    <citation type="submission" date="2019-03" db="EMBL/GenBank/DDBJ databases">
        <title>Genomic Encyclopedia of Archaeal and Bacterial Type Strains, Phase II (KMG-II): from individual species to whole genera.</title>
        <authorList>
            <person name="Goeker M."/>
        </authorList>
    </citation>
    <scope>NUCLEOTIDE SEQUENCE [LARGE SCALE GENOMIC DNA]</scope>
    <source>
        <strain evidence="1 2">DSM 19034</strain>
    </source>
</reference>
<evidence type="ECO:0008006" key="3">
    <source>
        <dbReference type="Google" id="ProtNLM"/>
    </source>
</evidence>
<keyword evidence="2" id="KW-1185">Reference proteome</keyword>
<name>A0A4V3C2Q4_9SPHI</name>
<dbReference type="Gene3D" id="1.25.40.10">
    <property type="entry name" value="Tetratricopeptide repeat domain"/>
    <property type="match status" value="1"/>
</dbReference>
<sequence length="467" mass="52241">MRRFLQGSIFIGLVCCLYSCASYNDKITPYYKEIAAGSYPEAQAALNQNKVLQKPRNKLLFYMEKGRTSHLLGDYTASNSYFNLADSLLEHGLGGAMDAAVGTLLNPMNQTYKGEDFEKFMIHYYKALNYVYLNKPEDAIVEARRITLQSQEQGDKFGSSKNRYAADAFSLMFQGLLYESTGDVNNAFISYRNAAELYLKQPDTTYYGTKMPLTLKQDVIRTAAQNGFDEEKQRFESIFKLKAPKLADGGELVFFWENGLAPIKQERDFVLARGSNGDFAFTDGNIVVPFYESYYGDNFNEKSVQSLRVAYPVYVSRPSYYTGATLGNGTDSVRLQQAENIGVLAFKTLEQRFAREMAKTLSRLAVKKGAELLVSQSAKGTGKGGKDDGLLKGLGYGLQLYNLLSEQADTRNWQTLPATISYVRIPLKSGDNTIHLSLNAPDGNVVTRVFRVTGNGRLSFYNYSTLK</sequence>